<dbReference type="SUPFAM" id="SSF52283">
    <property type="entry name" value="Formate/glycerate dehydrogenase catalytic domain-like"/>
    <property type="match status" value="1"/>
</dbReference>
<keyword evidence="4" id="KW-0520">NAD</keyword>
<evidence type="ECO:0000259" key="5">
    <source>
        <dbReference type="SMART" id="SM00997"/>
    </source>
</evidence>
<protein>
    <submittedName>
        <fullName evidence="6">Adenosylhomocysteinase</fullName>
        <ecNumber evidence="6">3.3.1.1</ecNumber>
    </submittedName>
</protein>
<evidence type="ECO:0000256" key="4">
    <source>
        <dbReference type="ARBA" id="ARBA00023027"/>
    </source>
</evidence>
<sequence>MTDRSAAQLALRRFAAATNLSIPGRAFCTPRNRQLARVLRAMGARLGTPDATAVFADSPVEGMITVTADSVFAPDGSILSPADSPEDRLAWARSHMPVTLDAASSLDLTGVRIGVALVLEPKTAVLALALADAGAEVFVFGHAEEVRPAVADALRQAGLTVFADPDPTREEQLARDFLSCGLHLLLDDGSHLIRLAHEVEGALDHLIGAAEETTSGLRPLREWQQAGRLRIPVMASNDARTKTLFDNAYGTGQSCLMTILDLLDPGQHGWPLWDKQVVVAGYGDVGHGFAKLTAALGGRVAVAELDPVRELQARMDGHRTGPLDALVTDADLVVSATGVRHTITAAHLTQLRQGAVVAVIGGVEQEVAMADAEAAGAHWVSDDVMALRSGRAVRILDRGNCINVTAGEGNPIEIMDLSFGVQVAAIRHLLNHRDLPPGVHSLPREADDAVARAALTTATPGSPHPPLPRHAPEPVQVYSAGLVIPITAPSVLGGAVAVRGRRILHVGERDWVVRALREDGIRFTEVHWPGVILPGLVNAHTHLQYTSMAVLGHGQYHGFDDWAQAFNQIYDAQALDWASSARQGAQLSLRHGVTTVADVVTDPSAASALHDAGLHGVAYWEVMDWTNEDWASHGQDEVIAALEGMPTPPAVGLSPHAPYSLDARPLLDLPDIARQRGLRLHIHLGESQLEAEWAEGREGDLADLWRSDVSTSFTALRARGVGHSAARFVDELGVLGPDCHVAHGVYMTADDRRRLRARSTTVALCPRSNRVIGLAAPPVAAYLAEGNQIAVGTDSLSSSPSLDVLGELPELYDLAREQGYAHTDLGRRLLHAATLGGATALGLGTGRNRVGQLQAGAIADMVILDVPVSDVIGTIDDVVRLGAGRQVATLIEGQLRWRDDRFPGMT</sequence>
<dbReference type="InterPro" id="IPR006680">
    <property type="entry name" value="Amidohydro-rel"/>
</dbReference>
<dbReference type="Gene3D" id="3.40.50.1480">
    <property type="entry name" value="Adenosylhomocysteinase-like"/>
    <property type="match status" value="1"/>
</dbReference>
<keyword evidence="7" id="KW-1185">Reference proteome</keyword>
<dbReference type="InterPro" id="IPR036291">
    <property type="entry name" value="NAD(P)-bd_dom_sf"/>
</dbReference>
<evidence type="ECO:0000313" key="7">
    <source>
        <dbReference type="Proteomes" id="UP000678513"/>
    </source>
</evidence>
<dbReference type="Pfam" id="PF00670">
    <property type="entry name" value="AdoHcyase_NAD"/>
    <property type="match status" value="1"/>
</dbReference>
<evidence type="ECO:0000256" key="2">
    <source>
        <dbReference type="ARBA" id="ARBA00007122"/>
    </source>
</evidence>
<keyword evidence="3" id="KW-0554">One-carbon metabolism</keyword>
<dbReference type="GO" id="GO:0016787">
    <property type="term" value="F:hydrolase activity"/>
    <property type="evidence" value="ECO:0007669"/>
    <property type="project" value="UniProtKB-KW"/>
</dbReference>
<dbReference type="Pfam" id="PF01979">
    <property type="entry name" value="Amidohydro_1"/>
    <property type="match status" value="1"/>
</dbReference>
<dbReference type="Pfam" id="PF05221">
    <property type="entry name" value="AdoHcyase"/>
    <property type="match status" value="1"/>
</dbReference>
<dbReference type="SMART" id="SM00996">
    <property type="entry name" value="AdoHcyase"/>
    <property type="match status" value="1"/>
</dbReference>
<dbReference type="SUPFAM" id="SSF51338">
    <property type="entry name" value="Composite domain of metallo-dependent hydrolases"/>
    <property type="match status" value="2"/>
</dbReference>
<dbReference type="EMBL" id="CP072384">
    <property type="protein sequence ID" value="QUC07605.1"/>
    <property type="molecule type" value="Genomic_DNA"/>
</dbReference>
<dbReference type="NCBIfam" id="NF004005">
    <property type="entry name" value="PRK05476.2-3"/>
    <property type="match status" value="1"/>
</dbReference>
<dbReference type="SUPFAM" id="SSF51735">
    <property type="entry name" value="NAD(P)-binding Rossmann-fold domains"/>
    <property type="match status" value="1"/>
</dbReference>
<dbReference type="EC" id="3.3.1.1" evidence="6"/>
<dbReference type="InterPro" id="IPR000043">
    <property type="entry name" value="Adenosylhomocysteinase-like"/>
</dbReference>
<dbReference type="PANTHER" id="PTHR23420">
    <property type="entry name" value="ADENOSYLHOMOCYSTEINASE"/>
    <property type="match status" value="1"/>
</dbReference>
<name>A0ABX7Y438_9ACTN</name>
<comment type="similarity">
    <text evidence="2">Belongs to the adenosylhomocysteinase family.</text>
</comment>
<reference evidence="6 7" key="1">
    <citation type="submission" date="2021-03" db="EMBL/GenBank/DDBJ databases">
        <title>Human Oral Microbial Genomes.</title>
        <authorList>
            <person name="Johnston C.D."/>
            <person name="Chen T."/>
            <person name="Dewhirst F.E."/>
        </authorList>
    </citation>
    <scope>NUCLEOTIDE SEQUENCE [LARGE SCALE GENOMIC DNA]</scope>
    <source>
        <strain evidence="6 7">DSMZ 100122</strain>
    </source>
</reference>
<organism evidence="6 7">
    <name type="scientific">Arachnia rubra</name>
    <dbReference type="NCBI Taxonomy" id="1547448"/>
    <lineage>
        <taxon>Bacteria</taxon>
        <taxon>Bacillati</taxon>
        <taxon>Actinomycetota</taxon>
        <taxon>Actinomycetes</taxon>
        <taxon>Propionibacteriales</taxon>
        <taxon>Propionibacteriaceae</taxon>
        <taxon>Arachnia</taxon>
    </lineage>
</organism>
<dbReference type="SMART" id="SM00997">
    <property type="entry name" value="AdoHcyase_NAD"/>
    <property type="match status" value="1"/>
</dbReference>
<dbReference type="InterPro" id="IPR011059">
    <property type="entry name" value="Metal-dep_hydrolase_composite"/>
</dbReference>
<proteinExistence type="inferred from homology"/>
<gene>
    <name evidence="6" type="ORF">J5A65_11795</name>
</gene>
<evidence type="ECO:0000256" key="1">
    <source>
        <dbReference type="ARBA" id="ARBA00001911"/>
    </source>
</evidence>
<evidence type="ECO:0000313" key="6">
    <source>
        <dbReference type="EMBL" id="QUC07605.1"/>
    </source>
</evidence>
<dbReference type="Proteomes" id="UP000678513">
    <property type="component" value="Chromosome"/>
</dbReference>
<dbReference type="RefSeq" id="WP_212322197.1">
    <property type="nucleotide sequence ID" value="NZ_AP024463.1"/>
</dbReference>
<dbReference type="InterPro" id="IPR032466">
    <property type="entry name" value="Metal_Hydrolase"/>
</dbReference>
<dbReference type="SUPFAM" id="SSF51556">
    <property type="entry name" value="Metallo-dependent hydrolases"/>
    <property type="match status" value="1"/>
</dbReference>
<dbReference type="InterPro" id="IPR042172">
    <property type="entry name" value="Adenosylhomocyst_ase-like_sf"/>
</dbReference>
<evidence type="ECO:0000256" key="3">
    <source>
        <dbReference type="ARBA" id="ARBA00022563"/>
    </source>
</evidence>
<dbReference type="PANTHER" id="PTHR23420:SF0">
    <property type="entry name" value="ADENOSYLHOMOCYSTEINASE"/>
    <property type="match status" value="1"/>
</dbReference>
<accession>A0ABX7Y438</accession>
<dbReference type="Gene3D" id="3.40.50.720">
    <property type="entry name" value="NAD(P)-binding Rossmann-like Domain"/>
    <property type="match status" value="1"/>
</dbReference>
<dbReference type="Gene3D" id="3.20.20.140">
    <property type="entry name" value="Metal-dependent hydrolases"/>
    <property type="match status" value="1"/>
</dbReference>
<comment type="cofactor">
    <cofactor evidence="1">
        <name>NAD(+)</name>
        <dbReference type="ChEBI" id="CHEBI:57540"/>
    </cofactor>
</comment>
<feature type="domain" description="S-adenosyl-L-homocysteine hydrolase NAD binding" evidence="5">
    <location>
        <begin position="247"/>
        <end position="409"/>
    </location>
</feature>
<keyword evidence="6" id="KW-0378">Hydrolase</keyword>
<dbReference type="InterPro" id="IPR015878">
    <property type="entry name" value="Ado_hCys_hydrolase_NAD-bd"/>
</dbReference>